<dbReference type="AlphaFoldDB" id="A0A4V1IWX5"/>
<dbReference type="OrthoDB" id="5587762at2759"/>
<feature type="region of interest" description="Disordered" evidence="1">
    <location>
        <begin position="366"/>
        <end position="399"/>
    </location>
</feature>
<keyword evidence="2" id="KW-1133">Transmembrane helix</keyword>
<dbReference type="Proteomes" id="UP000271241">
    <property type="component" value="Unassembled WGS sequence"/>
</dbReference>
<dbReference type="EMBL" id="KZ992544">
    <property type="protein sequence ID" value="RKP09079.1"/>
    <property type="molecule type" value="Genomic_DNA"/>
</dbReference>
<keyword evidence="4" id="KW-1185">Reference proteome</keyword>
<name>A0A4V1IWX5_9FUNG</name>
<sequence>MLRPNTPPEVLCSPNINIYDCSGSEYFFYAVLACQLSTVVTLATGFWVCVYRYRHGIAAAQFRRVNGYWMPAALDAFLFWGTLSIALRTVMFLFVLLDWPRSLLFREAFNMLMTAAPLFSVTLLTVGIISHIPPAFSHRSTPVPNFARCALRSCSCGVATCQATSLDRALESGQTQRPALSAAVHSDASRVAICTPSTRLLYWIAIVFSAQLFAVNIANGALIGWSQDIGDIAMTHMLHRLGPLYFAASVLTLMAVTMYYGYGFYRILRAYVRRAFCHHQMDDEELAAAQRFKLIFFYIFLALAVAFALSLAFAISSDMFSRSLWLAIGGFVFEYGIAYPGIQCALYYSISQGSYARRRRAATVDSTGLGKPASAAERQSSPFMNGESGSMASPSSPSADMTAAVSMTAADDAASVIVCSVPSVSSQHSQMSAELAALPSTGLPRSPGIVRHARLSSWQRRSDLPTMPRRLSHSLTAGNEKAASRRAMRSTFSSFPLTPSAINSDAGLTKPDWARPVATPVIVHVDPPFYDAASIDGGLASADTHLPLQHRRSDNHIKHL</sequence>
<organism evidence="3 4">
    <name type="scientific">Thamnocephalis sphaerospora</name>
    <dbReference type="NCBI Taxonomy" id="78915"/>
    <lineage>
        <taxon>Eukaryota</taxon>
        <taxon>Fungi</taxon>
        <taxon>Fungi incertae sedis</taxon>
        <taxon>Zoopagomycota</taxon>
        <taxon>Zoopagomycotina</taxon>
        <taxon>Zoopagomycetes</taxon>
        <taxon>Zoopagales</taxon>
        <taxon>Sigmoideomycetaceae</taxon>
        <taxon>Thamnocephalis</taxon>
    </lineage>
</organism>
<evidence type="ECO:0000313" key="3">
    <source>
        <dbReference type="EMBL" id="RKP09079.1"/>
    </source>
</evidence>
<feature type="transmembrane region" description="Helical" evidence="2">
    <location>
        <begin position="245"/>
        <end position="265"/>
    </location>
</feature>
<protein>
    <submittedName>
        <fullName evidence="3">Uncharacterized protein</fullName>
    </submittedName>
</protein>
<feature type="compositionally biased region" description="Low complexity" evidence="1">
    <location>
        <begin position="388"/>
        <end position="399"/>
    </location>
</feature>
<keyword evidence="2" id="KW-0812">Transmembrane</keyword>
<evidence type="ECO:0000313" key="4">
    <source>
        <dbReference type="Proteomes" id="UP000271241"/>
    </source>
</evidence>
<gene>
    <name evidence="3" type="ORF">THASP1DRAFT_29136</name>
</gene>
<feature type="transmembrane region" description="Helical" evidence="2">
    <location>
        <begin position="108"/>
        <end position="129"/>
    </location>
</feature>
<evidence type="ECO:0000256" key="2">
    <source>
        <dbReference type="SAM" id="Phobius"/>
    </source>
</evidence>
<proteinExistence type="predicted"/>
<keyword evidence="2" id="KW-0472">Membrane</keyword>
<reference evidence="4" key="1">
    <citation type="journal article" date="2018" name="Nat. Microbiol.">
        <title>Leveraging single-cell genomics to expand the fungal tree of life.</title>
        <authorList>
            <person name="Ahrendt S.R."/>
            <person name="Quandt C.A."/>
            <person name="Ciobanu D."/>
            <person name="Clum A."/>
            <person name="Salamov A."/>
            <person name="Andreopoulos B."/>
            <person name="Cheng J.F."/>
            <person name="Woyke T."/>
            <person name="Pelin A."/>
            <person name="Henrissat B."/>
            <person name="Reynolds N.K."/>
            <person name="Benny G.L."/>
            <person name="Smith M.E."/>
            <person name="James T.Y."/>
            <person name="Grigoriev I.V."/>
        </authorList>
    </citation>
    <scope>NUCLEOTIDE SEQUENCE [LARGE SCALE GENOMIC DNA]</scope>
    <source>
        <strain evidence="4">RSA 1356</strain>
    </source>
</reference>
<feature type="transmembrane region" description="Helical" evidence="2">
    <location>
        <begin position="323"/>
        <end position="350"/>
    </location>
</feature>
<feature type="transmembrane region" description="Helical" evidence="2">
    <location>
        <begin position="200"/>
        <end position="225"/>
    </location>
</feature>
<feature type="transmembrane region" description="Helical" evidence="2">
    <location>
        <begin position="72"/>
        <end position="96"/>
    </location>
</feature>
<evidence type="ECO:0000256" key="1">
    <source>
        <dbReference type="SAM" id="MobiDB-lite"/>
    </source>
</evidence>
<feature type="transmembrane region" description="Helical" evidence="2">
    <location>
        <begin position="26"/>
        <end position="51"/>
    </location>
</feature>
<accession>A0A4V1IWX5</accession>
<feature type="transmembrane region" description="Helical" evidence="2">
    <location>
        <begin position="295"/>
        <end position="317"/>
    </location>
</feature>